<gene>
    <name evidence="1" type="ORF">B1A74_06365</name>
</gene>
<dbReference type="RefSeq" id="WP_026288926.1">
    <property type="nucleotide sequence ID" value="NZ_MUZR01000017.1"/>
</dbReference>
<dbReference type="EMBL" id="MUZR01000017">
    <property type="protein sequence ID" value="OOC10421.1"/>
    <property type="molecule type" value="Genomic_DNA"/>
</dbReference>
<keyword evidence="2" id="KW-1185">Reference proteome</keyword>
<comment type="caution">
    <text evidence="1">The sequence shown here is derived from an EMBL/GenBank/DDBJ whole genome shotgun (WGS) entry which is preliminary data.</text>
</comment>
<dbReference type="OrthoDB" id="7707524at2"/>
<evidence type="ECO:0000313" key="2">
    <source>
        <dbReference type="Proteomes" id="UP000189177"/>
    </source>
</evidence>
<accession>A0A1V2ZZA6</accession>
<protein>
    <submittedName>
        <fullName evidence="1">Tat pathway signal sequence domain protein</fullName>
    </submittedName>
</protein>
<dbReference type="STRING" id="252474.B1A74_06365"/>
<reference evidence="1 2" key="1">
    <citation type="submission" date="2017-02" db="EMBL/GenBank/DDBJ databases">
        <title>Genomic diversity within the haloalkaliphilic genus Thioalkalivibrio.</title>
        <authorList>
            <person name="Ahn A.-C."/>
            <person name="Meier-Kolthoff J."/>
            <person name="Overmars L."/>
            <person name="Richter M."/>
            <person name="Woyke T."/>
            <person name="Sorokin D.Y."/>
            <person name="Muyzer G."/>
        </authorList>
    </citation>
    <scope>NUCLEOTIDE SEQUENCE [LARGE SCALE GENOMIC DNA]</scope>
    <source>
        <strain evidence="1 2">HL17</strain>
    </source>
</reference>
<evidence type="ECO:0000313" key="1">
    <source>
        <dbReference type="EMBL" id="OOC10421.1"/>
    </source>
</evidence>
<sequence length="144" mass="15231">MTRKRQIHGGLAAGVLGLVLALPALAEDGGGIGVQLNKLEPDGDDCRAHLVLENGLDQALESLQLDLVVFGDDGIIQSRTLLEMAPLRAGSTSVRAFRMTDTSCDRVGRILVNDVADCEGPEGAVADCADRIEIESLADQPLIR</sequence>
<name>A0A1V2ZZA6_9GAMM</name>
<proteinExistence type="predicted"/>
<dbReference type="AlphaFoldDB" id="A0A1V2ZZA6"/>
<dbReference type="Proteomes" id="UP000189177">
    <property type="component" value="Unassembled WGS sequence"/>
</dbReference>
<organism evidence="1 2">
    <name type="scientific">Thioalkalivibrio halophilus</name>
    <dbReference type="NCBI Taxonomy" id="252474"/>
    <lineage>
        <taxon>Bacteria</taxon>
        <taxon>Pseudomonadati</taxon>
        <taxon>Pseudomonadota</taxon>
        <taxon>Gammaproteobacteria</taxon>
        <taxon>Chromatiales</taxon>
        <taxon>Ectothiorhodospiraceae</taxon>
        <taxon>Thioalkalivibrio</taxon>
    </lineage>
</organism>